<proteinExistence type="predicted"/>
<name>A0A8G1ZI95_9SPHN</name>
<evidence type="ECO:0000313" key="2">
    <source>
        <dbReference type="Proteomes" id="UP000291572"/>
    </source>
</evidence>
<sequence>MSQRFEYIAAAILDSACGLSNGLSCPRQDIQVFLFENWNIEVSDDEISNAIRLLNMCDLSYIEDDEFAGAFITIGRKRFEKFIDRVEDDRRRYDNIVSSAPDENIGINRAESGTYRYLELYNKYAVLRKYHAFGSDWLRQALSNLRESSINERSDDLVVKIQADSQEIAEIRDRASELRRRIRTGNELGEITPEQASALSIEIGQLEQALSGEYVRSAELASRSKKTLGWVSEKAAGTFVGEAAKLLLKLILSFLGMQS</sequence>
<comment type="caution">
    <text evidence="1">The sequence shown here is derived from an EMBL/GenBank/DDBJ whole genome shotgun (WGS) entry which is preliminary data.</text>
</comment>
<dbReference type="AlphaFoldDB" id="A0A8G1ZI95"/>
<dbReference type="RefSeq" id="WP_129926342.1">
    <property type="nucleotide sequence ID" value="NZ_SEOO01000011.1"/>
</dbReference>
<protein>
    <submittedName>
        <fullName evidence="1">Uncharacterized protein</fullName>
    </submittedName>
</protein>
<dbReference type="Proteomes" id="UP000291572">
    <property type="component" value="Unassembled WGS sequence"/>
</dbReference>
<dbReference type="EMBL" id="SEOO01000011">
    <property type="protein sequence ID" value="RYM11767.1"/>
    <property type="molecule type" value="Genomic_DNA"/>
</dbReference>
<organism evidence="1 2">
    <name type="scientific">Sphingobium cupriresistens</name>
    <dbReference type="NCBI Taxonomy" id="1132417"/>
    <lineage>
        <taxon>Bacteria</taxon>
        <taxon>Pseudomonadati</taxon>
        <taxon>Pseudomonadota</taxon>
        <taxon>Alphaproteobacteria</taxon>
        <taxon>Sphingomonadales</taxon>
        <taxon>Sphingomonadaceae</taxon>
        <taxon>Sphingobium</taxon>
    </lineage>
</organism>
<gene>
    <name evidence="1" type="ORF">EWH12_08775</name>
</gene>
<accession>A0A8G1ZI95</accession>
<evidence type="ECO:0000313" key="1">
    <source>
        <dbReference type="EMBL" id="RYM11767.1"/>
    </source>
</evidence>
<reference evidence="1 2" key="1">
    <citation type="submission" date="2019-02" db="EMBL/GenBank/DDBJ databases">
        <authorList>
            <person name="Feng G."/>
        </authorList>
    </citation>
    <scope>NUCLEOTIDE SEQUENCE [LARGE SCALE GENOMIC DNA]</scope>
    <source>
        <strain evidence="1 2">CCTCC AB 2011146</strain>
    </source>
</reference>